<evidence type="ECO:0000256" key="5">
    <source>
        <dbReference type="ARBA" id="ARBA00022692"/>
    </source>
</evidence>
<evidence type="ECO:0000256" key="12">
    <source>
        <dbReference type="PROSITE-ProRule" id="PRU01360"/>
    </source>
</evidence>
<evidence type="ECO:0000256" key="7">
    <source>
        <dbReference type="ARBA" id="ARBA00023065"/>
    </source>
</evidence>
<name>A0A3A3GDN7_9BURK</name>
<dbReference type="Pfam" id="PF00593">
    <property type="entry name" value="TonB_dep_Rec_b-barrel"/>
    <property type="match status" value="1"/>
</dbReference>
<keyword evidence="3 12" id="KW-0813">Transport</keyword>
<dbReference type="OrthoDB" id="183532at2"/>
<dbReference type="GO" id="GO:0009279">
    <property type="term" value="C:cell outer membrane"/>
    <property type="evidence" value="ECO:0007669"/>
    <property type="project" value="UniProtKB-SubCell"/>
</dbReference>
<proteinExistence type="inferred from homology"/>
<feature type="domain" description="TonB-dependent receptor plug" evidence="15">
    <location>
        <begin position="46"/>
        <end position="150"/>
    </location>
</feature>
<dbReference type="PANTHER" id="PTHR30069">
    <property type="entry name" value="TONB-DEPENDENT OUTER MEMBRANE RECEPTOR"/>
    <property type="match status" value="1"/>
</dbReference>
<dbReference type="CDD" id="cd01347">
    <property type="entry name" value="ligand_gated_channel"/>
    <property type="match status" value="1"/>
</dbReference>
<organism evidence="16 17">
    <name type="scientific">Noviherbaspirillum sedimenti</name>
    <dbReference type="NCBI Taxonomy" id="2320865"/>
    <lineage>
        <taxon>Bacteria</taxon>
        <taxon>Pseudomonadati</taxon>
        <taxon>Pseudomonadota</taxon>
        <taxon>Betaproteobacteria</taxon>
        <taxon>Burkholderiales</taxon>
        <taxon>Oxalobacteraceae</taxon>
        <taxon>Noviherbaspirillum</taxon>
    </lineage>
</organism>
<gene>
    <name evidence="16" type="ORF">D3878_01105</name>
</gene>
<keyword evidence="9 12" id="KW-0472">Membrane</keyword>
<evidence type="ECO:0000256" key="1">
    <source>
        <dbReference type="ARBA" id="ARBA00004571"/>
    </source>
</evidence>
<evidence type="ECO:0000256" key="2">
    <source>
        <dbReference type="ARBA" id="ARBA00009810"/>
    </source>
</evidence>
<evidence type="ECO:0000256" key="13">
    <source>
        <dbReference type="RuleBase" id="RU003357"/>
    </source>
</evidence>
<keyword evidence="11 12" id="KW-0998">Cell outer membrane</keyword>
<protein>
    <submittedName>
        <fullName evidence="16">TonB-dependent receptor</fullName>
    </submittedName>
</protein>
<dbReference type="InterPro" id="IPR000531">
    <property type="entry name" value="Beta-barrel_TonB"/>
</dbReference>
<comment type="caution">
    <text evidence="16">The sequence shown here is derived from an EMBL/GenBank/DDBJ whole genome shotgun (WGS) entry which is preliminary data.</text>
</comment>
<dbReference type="Gene3D" id="2.40.170.20">
    <property type="entry name" value="TonB-dependent receptor, beta-barrel domain"/>
    <property type="match status" value="1"/>
</dbReference>
<keyword evidence="17" id="KW-1185">Reference proteome</keyword>
<evidence type="ECO:0000256" key="4">
    <source>
        <dbReference type="ARBA" id="ARBA00022452"/>
    </source>
</evidence>
<comment type="subcellular location">
    <subcellularLocation>
        <location evidence="1 12">Cell outer membrane</location>
        <topology evidence="1 12">Multi-pass membrane protein</topology>
    </subcellularLocation>
</comment>
<dbReference type="Pfam" id="PF07715">
    <property type="entry name" value="Plug"/>
    <property type="match status" value="1"/>
</dbReference>
<comment type="similarity">
    <text evidence="2 12 13">Belongs to the TonB-dependent receptor family.</text>
</comment>
<evidence type="ECO:0000256" key="9">
    <source>
        <dbReference type="ARBA" id="ARBA00023136"/>
    </source>
</evidence>
<keyword evidence="8 13" id="KW-0798">TonB box</keyword>
<evidence type="ECO:0000313" key="17">
    <source>
        <dbReference type="Proteomes" id="UP000266327"/>
    </source>
</evidence>
<sequence length="604" mass="65498">MFISSDAPTLGFVGLLVAFSSPAFAQVPLLNEVVVTANRTEQAIGDVVADLTVIDRAEIERSGASAIADILSRSPGIQFYRNGGPGSTTTLMMRGADTRFTAVYIDGVRVDSQSTGGATWEAIPLSQIDRIEILRGPAAAIYGSDAIAGVIQVFTRQGEGAFAPYIGAGLGTHDTKKIDAGFSGSAGAFDYSLGLSKERSDGFNARQRANPDKDGYASHAANARLGFKINSAHRIEATILNSYMDSQYDTSPRLDDHSIRRLKTLGLSWNAKWSDVFGTRASISEGKDYYETYPVAYATETQVRNYLWQNELRHGVHLITAALERREDELQNSTTIPALTKRFQNALALGYVLGNPIHSLQLNARHDLDSEFGGKSTGSAAYAYSFLPGWRATASIGTAFRVPTLFQRFSVFGSSSLVPETSINREIGLKYAKQGSTFGVVAYKNKVDNLVTFISGAGACASATGCYTNTKHVQLEGVTISGATTINAIRFGASLDWLKPVDLDTGKDLIRRARRHATFTAETPLAGWQVGSELQLFSQRYDNAANTLRLGGYSLVNLYASHKLGKDYSVLFRVDNLADHTYQLANTYNTAGRTVFVGLRWSPK</sequence>
<evidence type="ECO:0000256" key="8">
    <source>
        <dbReference type="ARBA" id="ARBA00023077"/>
    </source>
</evidence>
<dbReference type="PROSITE" id="PS52016">
    <property type="entry name" value="TONB_DEPENDENT_REC_3"/>
    <property type="match status" value="1"/>
</dbReference>
<evidence type="ECO:0000256" key="10">
    <source>
        <dbReference type="ARBA" id="ARBA00023170"/>
    </source>
</evidence>
<evidence type="ECO:0000313" key="16">
    <source>
        <dbReference type="EMBL" id="RJG00346.1"/>
    </source>
</evidence>
<dbReference type="PANTHER" id="PTHR30069:SF53">
    <property type="entry name" value="COLICIN I RECEPTOR-RELATED"/>
    <property type="match status" value="1"/>
</dbReference>
<reference evidence="17" key="1">
    <citation type="submission" date="2018-09" db="EMBL/GenBank/DDBJ databases">
        <authorList>
            <person name="Zhu H."/>
        </authorList>
    </citation>
    <scope>NUCLEOTIDE SEQUENCE [LARGE SCALE GENOMIC DNA]</scope>
    <source>
        <strain evidence="17">K1S02-23</strain>
    </source>
</reference>
<dbReference type="InterPro" id="IPR039426">
    <property type="entry name" value="TonB-dep_rcpt-like"/>
</dbReference>
<keyword evidence="10 16" id="KW-0675">Receptor</keyword>
<dbReference type="GO" id="GO:0006811">
    <property type="term" value="P:monoatomic ion transport"/>
    <property type="evidence" value="ECO:0007669"/>
    <property type="project" value="UniProtKB-KW"/>
</dbReference>
<dbReference type="GO" id="GO:0015889">
    <property type="term" value="P:cobalamin transport"/>
    <property type="evidence" value="ECO:0007669"/>
    <property type="project" value="TreeGrafter"/>
</dbReference>
<evidence type="ECO:0000256" key="3">
    <source>
        <dbReference type="ARBA" id="ARBA00022448"/>
    </source>
</evidence>
<evidence type="ECO:0000259" key="15">
    <source>
        <dbReference type="Pfam" id="PF07715"/>
    </source>
</evidence>
<keyword evidence="7" id="KW-0406">Ion transport</keyword>
<dbReference type="InterPro" id="IPR012910">
    <property type="entry name" value="Plug_dom"/>
</dbReference>
<evidence type="ECO:0000256" key="6">
    <source>
        <dbReference type="ARBA" id="ARBA00022729"/>
    </source>
</evidence>
<accession>A0A3A3GDN7</accession>
<feature type="domain" description="TonB-dependent receptor-like beta-barrel" evidence="14">
    <location>
        <begin position="179"/>
        <end position="577"/>
    </location>
</feature>
<evidence type="ECO:0000256" key="11">
    <source>
        <dbReference type="ARBA" id="ARBA00023237"/>
    </source>
</evidence>
<dbReference type="InterPro" id="IPR036942">
    <property type="entry name" value="Beta-barrel_TonB_sf"/>
</dbReference>
<dbReference type="InterPro" id="IPR037066">
    <property type="entry name" value="Plug_dom_sf"/>
</dbReference>
<dbReference type="SUPFAM" id="SSF56935">
    <property type="entry name" value="Porins"/>
    <property type="match status" value="1"/>
</dbReference>
<dbReference type="Gene3D" id="2.170.130.10">
    <property type="entry name" value="TonB-dependent receptor, plug domain"/>
    <property type="match status" value="1"/>
</dbReference>
<keyword evidence="4 12" id="KW-1134">Transmembrane beta strand</keyword>
<dbReference type="RefSeq" id="WP_119783800.1">
    <property type="nucleotide sequence ID" value="NZ_QYUQ01000002.1"/>
</dbReference>
<keyword evidence="6" id="KW-0732">Signal</keyword>
<dbReference type="Proteomes" id="UP000266327">
    <property type="component" value="Unassembled WGS sequence"/>
</dbReference>
<evidence type="ECO:0000259" key="14">
    <source>
        <dbReference type="Pfam" id="PF00593"/>
    </source>
</evidence>
<keyword evidence="5 12" id="KW-0812">Transmembrane</keyword>
<dbReference type="AlphaFoldDB" id="A0A3A3GDN7"/>
<dbReference type="EMBL" id="QYUQ01000002">
    <property type="protein sequence ID" value="RJG00346.1"/>
    <property type="molecule type" value="Genomic_DNA"/>
</dbReference>